<dbReference type="EMBL" id="JAGKQM010000014">
    <property type="protein sequence ID" value="KAH0884677.1"/>
    <property type="molecule type" value="Genomic_DNA"/>
</dbReference>
<feature type="compositionally biased region" description="Acidic residues" evidence="1">
    <location>
        <begin position="530"/>
        <end position="540"/>
    </location>
</feature>
<keyword evidence="2" id="KW-0812">Transmembrane</keyword>
<feature type="transmembrane region" description="Helical" evidence="2">
    <location>
        <begin position="349"/>
        <end position="367"/>
    </location>
</feature>
<name>A0ABQ7ZX95_BRANA</name>
<feature type="region of interest" description="Disordered" evidence="1">
    <location>
        <begin position="373"/>
        <end position="395"/>
    </location>
</feature>
<dbReference type="Pfam" id="PF01553">
    <property type="entry name" value="Acyltransferase"/>
    <property type="match status" value="1"/>
</dbReference>
<evidence type="ECO:0000259" key="3">
    <source>
        <dbReference type="SMART" id="SM00563"/>
    </source>
</evidence>
<dbReference type="CDD" id="cd07990">
    <property type="entry name" value="LPLAT_LCLAT1-like"/>
    <property type="match status" value="1"/>
</dbReference>
<reference evidence="4 5" key="1">
    <citation type="submission" date="2021-05" db="EMBL/GenBank/DDBJ databases">
        <title>Genome Assembly of Synthetic Allotetraploid Brassica napus Reveals Homoeologous Exchanges between Subgenomes.</title>
        <authorList>
            <person name="Davis J.T."/>
        </authorList>
    </citation>
    <scope>NUCLEOTIDE SEQUENCE [LARGE SCALE GENOMIC DNA]</scope>
    <source>
        <strain evidence="5">cv. Da-Ae</strain>
        <tissue evidence="4">Seedling</tissue>
    </source>
</reference>
<feature type="domain" description="Phospholipid/glycerol acyltransferase" evidence="3">
    <location>
        <begin position="112"/>
        <end position="234"/>
    </location>
</feature>
<dbReference type="PANTHER" id="PTHR10983:SF24">
    <property type="entry name" value="1-ACYLGLYCEROL-3-PHOSPHATE O-ACYLTRANSFERASE 3, ISOFORM E-RELATED"/>
    <property type="match status" value="1"/>
</dbReference>
<keyword evidence="5" id="KW-1185">Reference proteome</keyword>
<keyword evidence="2" id="KW-1133">Transmembrane helix</keyword>
<protein>
    <recommendedName>
        <fullName evidence="3">Phospholipid/glycerol acyltransferase domain-containing protein</fullName>
    </recommendedName>
</protein>
<keyword evidence="2" id="KW-0472">Membrane</keyword>
<feature type="non-terminal residue" evidence="4">
    <location>
        <position position="1"/>
    </location>
</feature>
<dbReference type="SMART" id="SM00563">
    <property type="entry name" value="PlsC"/>
    <property type="match status" value="1"/>
</dbReference>
<feature type="region of interest" description="Disordered" evidence="1">
    <location>
        <begin position="499"/>
        <end position="551"/>
    </location>
</feature>
<evidence type="ECO:0000313" key="4">
    <source>
        <dbReference type="EMBL" id="KAH0884677.1"/>
    </source>
</evidence>
<feature type="transmembrane region" description="Helical" evidence="2">
    <location>
        <begin position="37"/>
        <end position="68"/>
    </location>
</feature>
<gene>
    <name evidence="4" type="ORF">HID58_060773</name>
</gene>
<organism evidence="4 5">
    <name type="scientific">Brassica napus</name>
    <name type="common">Rape</name>
    <dbReference type="NCBI Taxonomy" id="3708"/>
    <lineage>
        <taxon>Eukaryota</taxon>
        <taxon>Viridiplantae</taxon>
        <taxon>Streptophyta</taxon>
        <taxon>Embryophyta</taxon>
        <taxon>Tracheophyta</taxon>
        <taxon>Spermatophyta</taxon>
        <taxon>Magnoliopsida</taxon>
        <taxon>eudicotyledons</taxon>
        <taxon>Gunneridae</taxon>
        <taxon>Pentapetalae</taxon>
        <taxon>rosids</taxon>
        <taxon>malvids</taxon>
        <taxon>Brassicales</taxon>
        <taxon>Brassicaceae</taxon>
        <taxon>Brassiceae</taxon>
        <taxon>Brassica</taxon>
    </lineage>
</organism>
<dbReference type="SUPFAM" id="SSF69593">
    <property type="entry name" value="Glycerol-3-phosphate (1)-acyltransferase"/>
    <property type="match status" value="1"/>
</dbReference>
<evidence type="ECO:0000256" key="2">
    <source>
        <dbReference type="SAM" id="Phobius"/>
    </source>
</evidence>
<comment type="caution">
    <text evidence="4">The sequence shown here is derived from an EMBL/GenBank/DDBJ whole genome shotgun (WGS) entry which is preliminary data.</text>
</comment>
<dbReference type="PANTHER" id="PTHR10983">
    <property type="entry name" value="1-ACYLGLYCEROL-3-PHOSPHATE ACYLTRANSFERASE-RELATED"/>
    <property type="match status" value="1"/>
</dbReference>
<accession>A0ABQ7ZX95</accession>
<dbReference type="Proteomes" id="UP000824890">
    <property type="component" value="Unassembled WGS sequence"/>
</dbReference>
<dbReference type="Gene3D" id="3.30.70.2850">
    <property type="match status" value="1"/>
</dbReference>
<proteinExistence type="predicted"/>
<sequence length="585" mass="65704">SGVQTRRLVLRKSRNEFCVIGTCSVVDPSQLSLVDMAMAAAVIVPLGLLFFIFGLLVNLLLAICYVLIRPLSKNTYRKINRKPCGFSLSGSLTGGQESRSKSLLIMRRKEHALVVCNHRSDIDWLVGWILAQRSGCLGSALAVTKKSSKFLPVKGWSMWFSEYLFLERNWVKDESTIKSGLQRLKDFPQPFWLALFVEGTRFTETKLKAAQEYAASSELPIPRNVLIPRTKGFVSTVINMRSFVPVIYDMTVAIPKSSPPPTMLRLFKGQPSLSIFFTLEIFILDTLISSRLCGTGCTVRQTHSGRYFLPSARTEHWPSHVVLSWACILTLGAMKFLHWSNLFSSWKGMALSALGLGIITLCMHILIRSSQSERSTPAKPNDHHHSESPPQTDVENEKKITVADIIKCAKVSVIPFAVHMGEVCSVHKLKINLYKPEDYPKHTDITEAHLEETMTVMFLRKLEDAEHAIFIFAAYASHITDKFEEDYGSRYYKDYGSVRSSSMSRGQGYGGGVDLDADAQKRKKQATDEQGYEESCDDEKNEPSFTGGVDDLVMDNEDENTEVAYCGDPQVIWEELHNQLLNSAE</sequence>
<evidence type="ECO:0000256" key="1">
    <source>
        <dbReference type="SAM" id="MobiDB-lite"/>
    </source>
</evidence>
<feature type="transmembrane region" description="Helical" evidence="2">
    <location>
        <begin position="317"/>
        <end position="337"/>
    </location>
</feature>
<evidence type="ECO:0000313" key="5">
    <source>
        <dbReference type="Proteomes" id="UP000824890"/>
    </source>
</evidence>
<dbReference type="InterPro" id="IPR002123">
    <property type="entry name" value="Plipid/glycerol_acylTrfase"/>
</dbReference>